<protein>
    <submittedName>
        <fullName evidence="8">Hfaza2J</fullName>
    </submittedName>
</protein>
<dbReference type="GO" id="GO:0016491">
    <property type="term" value="F:oxidoreductase activity"/>
    <property type="evidence" value="ECO:0007669"/>
    <property type="project" value="UniProtKB-KW"/>
</dbReference>
<dbReference type="InterPro" id="IPR006094">
    <property type="entry name" value="Oxid_FAD_bind_N"/>
</dbReference>
<dbReference type="SUPFAM" id="SSF56176">
    <property type="entry name" value="FAD-binding/transporter-associated domain-like"/>
    <property type="match status" value="1"/>
</dbReference>
<dbReference type="InterPro" id="IPR036318">
    <property type="entry name" value="FAD-bd_PCMH-like_sf"/>
</dbReference>
<keyword evidence="2" id="KW-0285">Flavoprotein</keyword>
<gene>
    <name evidence="8" type="primary">hfaza2J</name>
</gene>
<evidence type="ECO:0000256" key="3">
    <source>
        <dbReference type="ARBA" id="ARBA00022729"/>
    </source>
</evidence>
<name>A0A7G6J4E9_9PEZI</name>
<dbReference type="InterPro" id="IPR050416">
    <property type="entry name" value="FAD-linked_Oxidoreductase"/>
</dbReference>
<keyword evidence="4" id="KW-0274">FAD</keyword>
<feature type="chain" id="PRO_5028894591" evidence="6">
    <location>
        <begin position="18"/>
        <end position="478"/>
    </location>
</feature>
<accession>A0A7G6J4E9</accession>
<dbReference type="AlphaFoldDB" id="A0A7G6J4E9"/>
<dbReference type="PANTHER" id="PTHR42973">
    <property type="entry name" value="BINDING OXIDOREDUCTASE, PUTATIVE (AFU_ORTHOLOGUE AFUA_1G17690)-RELATED"/>
    <property type="match status" value="1"/>
</dbReference>
<sequence>MLRSLFQGLLLSSGALAASPDFQALFAPSLSPGVEIASSSDANFKQVASPRWSVWHAPTFEAAIKPKTEEDVQNIVKIAGQNNISFLATLNGHSSNLLYSNLQNALNINLANFNSVTVDPVTNRMTVGGGVTFGNISDPLAEAGKEMQTGNAVCVGLVGATIGGGIGTLQGLRGLVLDALESVRMVTAAGEIVTASNKENPELFWAIRGAGANFGIIVSATYSVYDWTNQGRVTLANFGFHPSANRSVWELLKSYDDYIPQKLALIPSITYNRTINETNIGFGLVYYGTQREAQPYLDQLAALNPATSTVQNITTAEMHEIFSRGACDAGYRRNVFTIGLRKTDPTTYERTLSDLTEFYETYPDYSGSFAIQRYSNEAMLQVPDESTSYPWRDIGAYMLFDNDYTDPALDDIVENFSRGIRSRFEAVSGFKEPQVYLNYDHGDEPLTQTFGASKLPKLRALKKQWDPLYRFGYANPIY</sequence>
<evidence type="ECO:0000256" key="5">
    <source>
        <dbReference type="ARBA" id="ARBA00023002"/>
    </source>
</evidence>
<dbReference type="InterPro" id="IPR016166">
    <property type="entry name" value="FAD-bd_PCMH"/>
</dbReference>
<dbReference type="PROSITE" id="PS51387">
    <property type="entry name" value="FAD_PCMH"/>
    <property type="match status" value="1"/>
</dbReference>
<dbReference type="InterPro" id="IPR012951">
    <property type="entry name" value="BBE"/>
</dbReference>
<dbReference type="Gene3D" id="3.40.462.20">
    <property type="match status" value="1"/>
</dbReference>
<evidence type="ECO:0000259" key="7">
    <source>
        <dbReference type="PROSITE" id="PS51387"/>
    </source>
</evidence>
<dbReference type="Pfam" id="PF01565">
    <property type="entry name" value="FAD_binding_4"/>
    <property type="match status" value="1"/>
</dbReference>
<dbReference type="Gene3D" id="3.30.465.10">
    <property type="match status" value="1"/>
</dbReference>
<evidence type="ECO:0000256" key="1">
    <source>
        <dbReference type="ARBA" id="ARBA00005466"/>
    </source>
</evidence>
<feature type="signal peptide" evidence="6">
    <location>
        <begin position="1"/>
        <end position="17"/>
    </location>
</feature>
<comment type="similarity">
    <text evidence="1">Belongs to the oxygen-dependent FAD-linked oxidoreductase family.</text>
</comment>
<evidence type="ECO:0000256" key="2">
    <source>
        <dbReference type="ARBA" id="ARBA00022630"/>
    </source>
</evidence>
<keyword evidence="3 6" id="KW-0732">Signal</keyword>
<evidence type="ECO:0000256" key="6">
    <source>
        <dbReference type="SAM" id="SignalP"/>
    </source>
</evidence>
<dbReference type="EMBL" id="MN736720">
    <property type="protein sequence ID" value="QNC49718.1"/>
    <property type="molecule type" value="Genomic_DNA"/>
</dbReference>
<dbReference type="PANTHER" id="PTHR42973:SF32">
    <property type="entry name" value="FAD-LINKED OXIDOREDUCTASE AFOF"/>
    <property type="match status" value="1"/>
</dbReference>
<feature type="domain" description="FAD-binding PCMH-type" evidence="7">
    <location>
        <begin position="55"/>
        <end position="227"/>
    </location>
</feature>
<proteinExistence type="inferred from homology"/>
<evidence type="ECO:0000256" key="4">
    <source>
        <dbReference type="ARBA" id="ARBA00022827"/>
    </source>
</evidence>
<dbReference type="OrthoDB" id="415825at2759"/>
<reference evidence="8" key="1">
    <citation type="journal article" date="2020" name="Chemistry">
        <title>Hybridorubrins A-D, novel azaphilone heterodimers from stromata of Hypoxylon fragiforme and insights into the biosynthetic machinery for azaphilone diversification.</title>
        <authorList>
            <person name="Becker K."/>
            <person name="Pfutze S."/>
            <person name="Kuhnert E."/>
            <person name="Cox R."/>
            <person name="Stadler M."/>
            <person name="Surup F."/>
        </authorList>
    </citation>
    <scope>NUCLEOTIDE SEQUENCE</scope>
</reference>
<dbReference type="Pfam" id="PF08031">
    <property type="entry name" value="BBE"/>
    <property type="match status" value="1"/>
</dbReference>
<keyword evidence="5" id="KW-0560">Oxidoreductase</keyword>
<organism evidence="8">
    <name type="scientific">Hypoxylon fragiforme</name>
    <dbReference type="NCBI Taxonomy" id="63214"/>
    <lineage>
        <taxon>Eukaryota</taxon>
        <taxon>Fungi</taxon>
        <taxon>Dikarya</taxon>
        <taxon>Ascomycota</taxon>
        <taxon>Pezizomycotina</taxon>
        <taxon>Sordariomycetes</taxon>
        <taxon>Xylariomycetidae</taxon>
        <taxon>Xylariales</taxon>
        <taxon>Hypoxylaceae</taxon>
        <taxon>Hypoxylon</taxon>
    </lineage>
</organism>
<evidence type="ECO:0000313" key="8">
    <source>
        <dbReference type="EMBL" id="QNC49718.1"/>
    </source>
</evidence>
<dbReference type="InterPro" id="IPR016169">
    <property type="entry name" value="FAD-bd_PCMH_sub2"/>
</dbReference>
<dbReference type="GO" id="GO:0071949">
    <property type="term" value="F:FAD binding"/>
    <property type="evidence" value="ECO:0007669"/>
    <property type="project" value="InterPro"/>
</dbReference>